<dbReference type="InterPro" id="IPR050595">
    <property type="entry name" value="Bact_response_regulator"/>
</dbReference>
<dbReference type="GO" id="GO:0000160">
    <property type="term" value="P:phosphorelay signal transduction system"/>
    <property type="evidence" value="ECO:0007669"/>
    <property type="project" value="InterPro"/>
</dbReference>
<keyword evidence="5" id="KW-1185">Reference proteome</keyword>
<evidence type="ECO:0000256" key="2">
    <source>
        <dbReference type="PROSITE-ProRule" id="PRU00169"/>
    </source>
</evidence>
<dbReference type="InterPro" id="IPR011006">
    <property type="entry name" value="CheY-like_superfamily"/>
</dbReference>
<evidence type="ECO:0000313" key="4">
    <source>
        <dbReference type="EMBL" id="ATE53801.1"/>
    </source>
</evidence>
<evidence type="ECO:0000256" key="1">
    <source>
        <dbReference type="ARBA" id="ARBA00022553"/>
    </source>
</evidence>
<reference evidence="4" key="1">
    <citation type="submission" date="2017-09" db="EMBL/GenBank/DDBJ databases">
        <title>Complete Genome Sequence of ansamitocin-producing Bacterium Actinosynnema pretiosum X47.</title>
        <authorList>
            <person name="Cao G."/>
            <person name="Zong G."/>
            <person name="Zhong C."/>
            <person name="Fu J."/>
        </authorList>
    </citation>
    <scope>NUCLEOTIDE SEQUENCE [LARGE SCALE GENOMIC DNA]</scope>
    <source>
        <strain evidence="4">X47</strain>
    </source>
</reference>
<dbReference type="Pfam" id="PF00072">
    <property type="entry name" value="Response_reg"/>
    <property type="match status" value="1"/>
</dbReference>
<dbReference type="KEGG" id="apre:CNX65_11250"/>
<dbReference type="InterPro" id="IPR001789">
    <property type="entry name" value="Sig_transdc_resp-reg_receiver"/>
</dbReference>
<proteinExistence type="predicted"/>
<dbReference type="Gene3D" id="3.40.50.2300">
    <property type="match status" value="1"/>
</dbReference>
<evidence type="ECO:0000313" key="5">
    <source>
        <dbReference type="Proteomes" id="UP000218505"/>
    </source>
</evidence>
<organism evidence="4 5">
    <name type="scientific">Actinosynnema pretiosum</name>
    <dbReference type="NCBI Taxonomy" id="42197"/>
    <lineage>
        <taxon>Bacteria</taxon>
        <taxon>Bacillati</taxon>
        <taxon>Actinomycetota</taxon>
        <taxon>Actinomycetes</taxon>
        <taxon>Pseudonocardiales</taxon>
        <taxon>Pseudonocardiaceae</taxon>
        <taxon>Actinosynnema</taxon>
    </lineage>
</organism>
<dbReference type="RefSeq" id="WP_096492735.1">
    <property type="nucleotide sequence ID" value="NZ_CP023445.1"/>
</dbReference>
<feature type="modified residue" description="4-aspartylphosphate" evidence="2">
    <location>
        <position position="54"/>
    </location>
</feature>
<keyword evidence="1 2" id="KW-0597">Phosphoprotein</keyword>
<gene>
    <name evidence="4" type="ORF">CNX65_11250</name>
</gene>
<dbReference type="SUPFAM" id="SSF52172">
    <property type="entry name" value="CheY-like"/>
    <property type="match status" value="1"/>
</dbReference>
<feature type="domain" description="Response regulatory" evidence="3">
    <location>
        <begin position="5"/>
        <end position="117"/>
    </location>
</feature>
<dbReference type="PROSITE" id="PS50110">
    <property type="entry name" value="RESPONSE_REGULATORY"/>
    <property type="match status" value="1"/>
</dbReference>
<sequence length="134" mass="13936">MNTKRLLVVDDDPDVRELLLLSLLDSGWQVDGTGTGADALERCRAGQVDGLLLDLEMPGVSGRDVLAQVALDGPPVVFVTASHEPALDAELVAAGALAVLPKPFDPLRIGHQVGSALGWVTTTGGPPEDHRLAG</sequence>
<dbReference type="PANTHER" id="PTHR44591:SF3">
    <property type="entry name" value="RESPONSE REGULATORY DOMAIN-CONTAINING PROTEIN"/>
    <property type="match status" value="1"/>
</dbReference>
<name>A0A290Z423_9PSEU</name>
<dbReference type="SMART" id="SM00448">
    <property type="entry name" value="REC"/>
    <property type="match status" value="1"/>
</dbReference>
<dbReference type="PANTHER" id="PTHR44591">
    <property type="entry name" value="STRESS RESPONSE REGULATOR PROTEIN 1"/>
    <property type="match status" value="1"/>
</dbReference>
<accession>A0A290Z423</accession>
<protein>
    <submittedName>
        <fullName evidence="4">Two-component system response regulator</fullName>
    </submittedName>
</protein>
<dbReference type="AlphaFoldDB" id="A0A290Z423"/>
<evidence type="ECO:0000259" key="3">
    <source>
        <dbReference type="PROSITE" id="PS50110"/>
    </source>
</evidence>
<dbReference type="Proteomes" id="UP000218505">
    <property type="component" value="Chromosome"/>
</dbReference>
<dbReference type="EMBL" id="CP023445">
    <property type="protein sequence ID" value="ATE53801.1"/>
    <property type="molecule type" value="Genomic_DNA"/>
</dbReference>